<reference evidence="2" key="1">
    <citation type="submission" date="2022-11" db="UniProtKB">
        <authorList>
            <consortium name="WormBaseParasite"/>
        </authorList>
    </citation>
    <scope>IDENTIFICATION</scope>
</reference>
<name>A0AC34QLE0_9BILA</name>
<sequence>MSSGSEVQFFAGIPFAKPPVGNLRFEKPEPVEPWNGTLEAVSFGKQCIQFSGMEEGEMLEISSEDCLTMNIARPSTPSDDPLGYPVVVFIYGGGFSTGSSNFYHTVDANERIATRGIILVTFNYRLGPFGFYTTNDERAPGNYGLWDQVQALKFVQEVIADFGGNPGQVTIFGASAGGGSTSWLTFSKAAKGLFKRAMPLCGTAQSFWARNVQGNTRSSERLEERLNCDQKENPKNCLKRKTVEEILKVDPGILILPDTINFLSWSPQPDGEVVPFEDFSEALKQVKKTDSLYGINSQEDLSFTLDSGFLKDLAKYFPVQVSNASEFSRSEMEAGMDFLSEMEVGMDFLLRENGAFGTKASEAIRRIVAFYETEADKYSHHAFLQAYAQFFSDIHFNVAFRRETRLKSAANHGKVFVYLHDYVAPKNKNEFIDGSGHCMEISYLFGNIFFTEELDDPGYRKSMNQVLDLFESFVKTGIPRTSQFELPKVTAENVPFLHISSESKLEADLFADREQFWDKIVTDFGFDWITNRRVNSSIKDEL</sequence>
<dbReference type="WBParaSite" id="JU765_v2.g17504.t1">
    <property type="protein sequence ID" value="JU765_v2.g17504.t1"/>
    <property type="gene ID" value="JU765_v2.g17504"/>
</dbReference>
<evidence type="ECO:0000313" key="2">
    <source>
        <dbReference type="WBParaSite" id="JU765_v2.g17504.t1"/>
    </source>
</evidence>
<proteinExistence type="predicted"/>
<accession>A0AC34QLE0</accession>
<protein>
    <submittedName>
        <fullName evidence="2">Carboxylic ester hydrolase</fullName>
    </submittedName>
</protein>
<organism evidence="1 2">
    <name type="scientific">Panagrolaimus sp. JU765</name>
    <dbReference type="NCBI Taxonomy" id="591449"/>
    <lineage>
        <taxon>Eukaryota</taxon>
        <taxon>Metazoa</taxon>
        <taxon>Ecdysozoa</taxon>
        <taxon>Nematoda</taxon>
        <taxon>Chromadorea</taxon>
        <taxon>Rhabditida</taxon>
        <taxon>Tylenchina</taxon>
        <taxon>Panagrolaimomorpha</taxon>
        <taxon>Panagrolaimoidea</taxon>
        <taxon>Panagrolaimidae</taxon>
        <taxon>Panagrolaimus</taxon>
    </lineage>
</organism>
<evidence type="ECO:0000313" key="1">
    <source>
        <dbReference type="Proteomes" id="UP000887576"/>
    </source>
</evidence>
<dbReference type="Proteomes" id="UP000887576">
    <property type="component" value="Unplaced"/>
</dbReference>